<dbReference type="AlphaFoldDB" id="A0A2T8IDB4"/>
<feature type="compositionally biased region" description="Basic and acidic residues" evidence="1">
    <location>
        <begin position="35"/>
        <end position="48"/>
    </location>
</feature>
<dbReference type="EMBL" id="CM008052">
    <property type="protein sequence ID" value="PVH35637.1"/>
    <property type="molecule type" value="Genomic_DNA"/>
</dbReference>
<dbReference type="Proteomes" id="UP000243499">
    <property type="component" value="Chromosome 7"/>
</dbReference>
<accession>A0A2T8IDB4</accession>
<feature type="compositionally biased region" description="Basic residues" evidence="1">
    <location>
        <begin position="1"/>
        <end position="10"/>
    </location>
</feature>
<evidence type="ECO:0000313" key="2">
    <source>
        <dbReference type="EMBL" id="PVH35637.1"/>
    </source>
</evidence>
<dbReference type="Gramene" id="PVH35637">
    <property type="protein sequence ID" value="PVH35637"/>
    <property type="gene ID" value="PAHAL_7G232100"/>
</dbReference>
<proteinExistence type="predicted"/>
<protein>
    <submittedName>
        <fullName evidence="2">Uncharacterized protein</fullName>
    </submittedName>
</protein>
<dbReference type="PANTHER" id="PTHR34835:SF60">
    <property type="entry name" value="OS10G0490300 PROTEIN"/>
    <property type="match status" value="1"/>
</dbReference>
<evidence type="ECO:0000256" key="1">
    <source>
        <dbReference type="SAM" id="MobiDB-lite"/>
    </source>
</evidence>
<name>A0A2T8IDB4_9POAL</name>
<gene>
    <name evidence="2" type="ORF">PAHAL_7G232100</name>
</gene>
<feature type="region of interest" description="Disordered" evidence="1">
    <location>
        <begin position="1"/>
        <end position="51"/>
    </location>
</feature>
<organism evidence="2">
    <name type="scientific">Panicum hallii</name>
    <dbReference type="NCBI Taxonomy" id="206008"/>
    <lineage>
        <taxon>Eukaryota</taxon>
        <taxon>Viridiplantae</taxon>
        <taxon>Streptophyta</taxon>
        <taxon>Embryophyta</taxon>
        <taxon>Tracheophyta</taxon>
        <taxon>Spermatophyta</taxon>
        <taxon>Magnoliopsida</taxon>
        <taxon>Liliopsida</taxon>
        <taxon>Poales</taxon>
        <taxon>Poaceae</taxon>
        <taxon>PACMAD clade</taxon>
        <taxon>Panicoideae</taxon>
        <taxon>Panicodae</taxon>
        <taxon>Paniceae</taxon>
        <taxon>Panicinae</taxon>
        <taxon>Panicum</taxon>
        <taxon>Panicum sect. Panicum</taxon>
    </lineage>
</organism>
<sequence length="183" mass="20141">MVQMGRKRRHDLAASISSGSDSDADFVPFNDPLSDSDKVENNDSDDAHTSNSNYKKKIRDLKINFKTRRINEVKKPSHAKSSDAFTRFSITIFSKIIGALTPEKKKVIEDSGFGSLLSFTKCYVPNKYAQWIAHNVDHKSGDIVIDGKIIFLIKESVHCVLGLPCGGTSFLADSSAGSIPRSC</sequence>
<dbReference type="PANTHER" id="PTHR34835">
    <property type="entry name" value="OS07G0283600 PROTEIN-RELATED"/>
    <property type="match status" value="1"/>
</dbReference>
<reference evidence="2" key="1">
    <citation type="submission" date="2018-04" db="EMBL/GenBank/DDBJ databases">
        <title>WGS assembly of Panicum hallii.</title>
        <authorList>
            <person name="Lovell J."/>
            <person name="Jenkins J."/>
            <person name="Lowry D."/>
            <person name="Mamidi S."/>
            <person name="Sreedasyam A."/>
            <person name="Weng X."/>
            <person name="Barry K."/>
            <person name="Bonette J."/>
            <person name="Campitelli B."/>
            <person name="Daum C."/>
            <person name="Gordon S."/>
            <person name="Gould B."/>
            <person name="Lipzen A."/>
            <person name="Macqueen A."/>
            <person name="Palacio-Mejia J."/>
            <person name="Plott C."/>
            <person name="Shakirov E."/>
            <person name="Shu S."/>
            <person name="Yoshinaga Y."/>
            <person name="Zane M."/>
            <person name="Rokhsar D."/>
            <person name="Grimwood J."/>
            <person name="Schmutz J."/>
            <person name="Juenger T."/>
        </authorList>
    </citation>
    <scope>NUCLEOTIDE SEQUENCE [LARGE SCALE GENOMIC DNA]</scope>
    <source>
        <strain evidence="2">FIL2</strain>
    </source>
</reference>